<reference evidence="3" key="1">
    <citation type="submission" date="2016-06" db="UniProtKB">
        <authorList>
            <consortium name="WormBaseParasite"/>
        </authorList>
    </citation>
    <scope>IDENTIFICATION</scope>
</reference>
<evidence type="ECO:0000313" key="1">
    <source>
        <dbReference type="EMBL" id="VDK43347.1"/>
    </source>
</evidence>
<proteinExistence type="predicted"/>
<protein>
    <submittedName>
        <fullName evidence="3">Secreted protein</fullName>
    </submittedName>
</protein>
<dbReference type="OrthoDB" id="343114at2759"/>
<reference evidence="1 2" key="2">
    <citation type="submission" date="2018-11" db="EMBL/GenBank/DDBJ databases">
        <authorList>
            <consortium name="Pathogen Informatics"/>
        </authorList>
    </citation>
    <scope>NUCLEOTIDE SEQUENCE [LARGE SCALE GENOMIC DNA]</scope>
</reference>
<evidence type="ECO:0000313" key="3">
    <source>
        <dbReference type="WBParaSite" id="GPUH_0000422301-mRNA-1"/>
    </source>
</evidence>
<dbReference type="EMBL" id="UYRT01007760">
    <property type="protein sequence ID" value="VDK43347.1"/>
    <property type="molecule type" value="Genomic_DNA"/>
</dbReference>
<sequence>MLILILFQFVSQYLQEHFSDAIRRRLLRGGSERKASLTGHPDDCVIEVHFLTKLIN</sequence>
<evidence type="ECO:0000313" key="2">
    <source>
        <dbReference type="Proteomes" id="UP000271098"/>
    </source>
</evidence>
<dbReference type="Proteomes" id="UP000271098">
    <property type="component" value="Unassembled WGS sequence"/>
</dbReference>
<name>A0A183D675_9BILA</name>
<gene>
    <name evidence="1" type="ORF">GPUH_LOCUS4216</name>
</gene>
<dbReference type="AlphaFoldDB" id="A0A183D675"/>
<accession>A0A183D675</accession>
<organism evidence="3">
    <name type="scientific">Gongylonema pulchrum</name>
    <dbReference type="NCBI Taxonomy" id="637853"/>
    <lineage>
        <taxon>Eukaryota</taxon>
        <taxon>Metazoa</taxon>
        <taxon>Ecdysozoa</taxon>
        <taxon>Nematoda</taxon>
        <taxon>Chromadorea</taxon>
        <taxon>Rhabditida</taxon>
        <taxon>Spirurina</taxon>
        <taxon>Spiruromorpha</taxon>
        <taxon>Spiruroidea</taxon>
        <taxon>Gongylonematidae</taxon>
        <taxon>Gongylonema</taxon>
    </lineage>
</organism>
<keyword evidence="2" id="KW-1185">Reference proteome</keyword>
<dbReference type="WBParaSite" id="GPUH_0000422301-mRNA-1">
    <property type="protein sequence ID" value="GPUH_0000422301-mRNA-1"/>
    <property type="gene ID" value="GPUH_0000422301"/>
</dbReference>